<keyword evidence="3" id="KW-1185">Reference proteome</keyword>
<dbReference type="InterPro" id="IPR051606">
    <property type="entry name" value="Polyketide_Oxido-like"/>
</dbReference>
<evidence type="ECO:0000313" key="3">
    <source>
        <dbReference type="Proteomes" id="UP000581135"/>
    </source>
</evidence>
<dbReference type="GO" id="GO:0016646">
    <property type="term" value="F:oxidoreductase activity, acting on the CH-NH group of donors, NAD or NADP as acceptor"/>
    <property type="evidence" value="ECO:0007669"/>
    <property type="project" value="TreeGrafter"/>
</dbReference>
<evidence type="ECO:0000313" key="2">
    <source>
        <dbReference type="EMBL" id="MBB3066428.1"/>
    </source>
</evidence>
<dbReference type="EMBL" id="JACHXA010000008">
    <property type="protein sequence ID" value="MBB3066428.1"/>
    <property type="molecule type" value="Genomic_DNA"/>
</dbReference>
<dbReference type="Gene3D" id="3.40.50.720">
    <property type="entry name" value="NAD(P)-binding Rossmann-like Domain"/>
    <property type="match status" value="1"/>
</dbReference>
<dbReference type="InterPro" id="IPR016040">
    <property type="entry name" value="NAD(P)-bd_dom"/>
</dbReference>
<dbReference type="PANTHER" id="PTHR43355:SF2">
    <property type="entry name" value="FLAVIN REDUCTASE (NADPH)"/>
    <property type="match status" value="1"/>
</dbReference>
<protein>
    <submittedName>
        <fullName evidence="2">Putative NADH-flavin reductase</fullName>
    </submittedName>
</protein>
<dbReference type="AlphaFoldDB" id="A0A839SVW5"/>
<dbReference type="RefSeq" id="WP_183417242.1">
    <property type="nucleotide sequence ID" value="NZ_JACHXA010000008.1"/>
</dbReference>
<dbReference type="Pfam" id="PF13460">
    <property type="entry name" value="NAD_binding_10"/>
    <property type="match status" value="1"/>
</dbReference>
<name>A0A839SVW5_9PROT</name>
<accession>A0A839SVW5</accession>
<reference evidence="2 3" key="1">
    <citation type="submission" date="2020-08" db="EMBL/GenBank/DDBJ databases">
        <title>Genomic Encyclopedia of Type Strains, Phase III (KMG-III): the genomes of soil and plant-associated and newly described type strains.</title>
        <authorList>
            <person name="Whitman W."/>
        </authorList>
    </citation>
    <scope>NUCLEOTIDE SEQUENCE [LARGE SCALE GENOMIC DNA]</scope>
    <source>
        <strain evidence="2 3">CECT 8803</strain>
    </source>
</reference>
<gene>
    <name evidence="2" type="ORF">FHR98_002734</name>
</gene>
<proteinExistence type="predicted"/>
<evidence type="ECO:0000259" key="1">
    <source>
        <dbReference type="Pfam" id="PF13460"/>
    </source>
</evidence>
<dbReference type="SUPFAM" id="SSF51735">
    <property type="entry name" value="NAD(P)-binding Rossmann-fold domains"/>
    <property type="match status" value="1"/>
</dbReference>
<dbReference type="InterPro" id="IPR036291">
    <property type="entry name" value="NAD(P)-bd_dom_sf"/>
</dbReference>
<comment type="caution">
    <text evidence="2">The sequence shown here is derived from an EMBL/GenBank/DDBJ whole genome shotgun (WGS) entry which is preliminary data.</text>
</comment>
<dbReference type="Proteomes" id="UP000581135">
    <property type="component" value="Unassembled WGS sequence"/>
</dbReference>
<dbReference type="PANTHER" id="PTHR43355">
    <property type="entry name" value="FLAVIN REDUCTASE (NADPH)"/>
    <property type="match status" value="1"/>
</dbReference>
<sequence>MKIAILGAAGDVGGRMVSEALARGHTVTGVARSEAQLAKLADGVLGKKADVWDSEALGETLAGQDVVVSALRPREGFEEDLGPLTVSAMSAAKEAGIRALIVGGAASLRLPDGSGHTVLSAPGFLPPAVEPIARACNAQYFLWMDQMGPDDSYLCPPAMLTPGKRSGSYRLGSEFLLADAGGESCISMEDFAVAMIDEAENARHKGQRFTVAY</sequence>
<organism evidence="2 3">
    <name type="scientific">Limibacillus halophilus</name>
    <dbReference type="NCBI Taxonomy" id="1579333"/>
    <lineage>
        <taxon>Bacteria</taxon>
        <taxon>Pseudomonadati</taxon>
        <taxon>Pseudomonadota</taxon>
        <taxon>Alphaproteobacteria</taxon>
        <taxon>Rhodospirillales</taxon>
        <taxon>Rhodovibrionaceae</taxon>
        <taxon>Limibacillus</taxon>
    </lineage>
</organism>
<feature type="domain" description="NAD(P)-binding" evidence="1">
    <location>
        <begin position="7"/>
        <end position="174"/>
    </location>
</feature>